<organism evidence="3 4">
    <name type="scientific">Rubritalea profundi</name>
    <dbReference type="NCBI Taxonomy" id="1658618"/>
    <lineage>
        <taxon>Bacteria</taxon>
        <taxon>Pseudomonadati</taxon>
        <taxon>Verrucomicrobiota</taxon>
        <taxon>Verrucomicrobiia</taxon>
        <taxon>Verrucomicrobiales</taxon>
        <taxon>Rubritaleaceae</taxon>
        <taxon>Rubritalea</taxon>
    </lineage>
</organism>
<proteinExistence type="predicted"/>
<gene>
    <name evidence="3" type="ORF">BSZ32_02265</name>
</gene>
<name>A0A2S7TZQ5_9BACT</name>
<dbReference type="AlphaFoldDB" id="A0A2S7TZQ5"/>
<evidence type="ECO:0000259" key="2">
    <source>
        <dbReference type="Pfam" id="PF13619"/>
    </source>
</evidence>
<evidence type="ECO:0000313" key="4">
    <source>
        <dbReference type="Proteomes" id="UP000239907"/>
    </source>
</evidence>
<evidence type="ECO:0000256" key="1">
    <source>
        <dbReference type="SAM" id="SignalP"/>
    </source>
</evidence>
<dbReference type="InterPro" id="IPR025309">
    <property type="entry name" value="KTSC_dom"/>
</dbReference>
<keyword evidence="1" id="KW-0732">Signal</keyword>
<comment type="caution">
    <text evidence="3">The sequence shown here is derived from an EMBL/GenBank/DDBJ whole genome shotgun (WGS) entry which is preliminary data.</text>
</comment>
<reference evidence="3 4" key="1">
    <citation type="submission" date="2016-12" db="EMBL/GenBank/DDBJ databases">
        <title>Study of bacterial adaptation to deep sea.</title>
        <authorList>
            <person name="Song J."/>
            <person name="Yoshizawa S."/>
            <person name="Kogure K."/>
        </authorList>
    </citation>
    <scope>NUCLEOTIDE SEQUENCE [LARGE SCALE GENOMIC DNA]</scope>
    <source>
        <strain evidence="3 4">SAORIC-165</strain>
    </source>
</reference>
<dbReference type="Proteomes" id="UP000239907">
    <property type="component" value="Unassembled WGS sequence"/>
</dbReference>
<dbReference type="Pfam" id="PF13619">
    <property type="entry name" value="KTSC"/>
    <property type="match status" value="1"/>
</dbReference>
<feature type="signal peptide" evidence="1">
    <location>
        <begin position="1"/>
        <end position="34"/>
    </location>
</feature>
<feature type="domain" description="KTSC" evidence="2">
    <location>
        <begin position="59"/>
        <end position="118"/>
    </location>
</feature>
<feature type="chain" id="PRO_5015586785" description="KTSC domain-containing protein" evidence="1">
    <location>
        <begin position="35"/>
        <end position="127"/>
    </location>
</feature>
<dbReference type="EMBL" id="MQWA01000001">
    <property type="protein sequence ID" value="PQJ27433.1"/>
    <property type="molecule type" value="Genomic_DNA"/>
</dbReference>
<accession>A0A2S7TZQ5</accession>
<protein>
    <recommendedName>
        <fullName evidence="2">KTSC domain-containing protein</fullName>
    </recommendedName>
</protein>
<evidence type="ECO:0000313" key="3">
    <source>
        <dbReference type="EMBL" id="PQJ27433.1"/>
    </source>
</evidence>
<keyword evidence="4" id="KW-1185">Reference proteome</keyword>
<sequence length="127" mass="14673">MLSMVNGTPNKMKPLKILLTLLTLLALTSCSKPAKDLSSYESARAWISSEYTAEVMEPSSRDIHRVEYYPGSPRQWLIVYFNSNKSKGYLYQKFPSSLWADWKAADSKGKWYKLNLKGNRTYFFTPE</sequence>